<feature type="region of interest" description="Disordered" evidence="4">
    <location>
        <begin position="110"/>
        <end position="131"/>
    </location>
</feature>
<dbReference type="InterPro" id="IPR044630">
    <property type="entry name" value="SPA1/2/3/4"/>
</dbReference>
<feature type="compositionally biased region" description="Basic and acidic residues" evidence="4">
    <location>
        <begin position="110"/>
        <end position="123"/>
    </location>
</feature>
<keyword evidence="1 3" id="KW-0853">WD repeat</keyword>
<dbReference type="InterPro" id="IPR019775">
    <property type="entry name" value="WD40_repeat_CS"/>
</dbReference>
<dbReference type="InterPro" id="IPR020472">
    <property type="entry name" value="WD40_PAC1"/>
</dbReference>
<dbReference type="Pfam" id="PF00400">
    <property type="entry name" value="WD40"/>
    <property type="match status" value="2"/>
</dbReference>
<keyword evidence="2" id="KW-0677">Repeat</keyword>
<gene>
    <name evidence="5" type="ORF">ACJIZ3_018535</name>
</gene>
<dbReference type="Gene3D" id="2.130.10.10">
    <property type="entry name" value="YVTN repeat-like/Quinoprotein amine dehydrogenase"/>
    <property type="match status" value="1"/>
</dbReference>
<protein>
    <submittedName>
        <fullName evidence="5">Uncharacterized protein</fullName>
    </submittedName>
</protein>
<dbReference type="SMART" id="SM00320">
    <property type="entry name" value="WD40"/>
    <property type="match status" value="5"/>
</dbReference>
<dbReference type="PRINTS" id="PR00320">
    <property type="entry name" value="GPROTEINBRPT"/>
</dbReference>
<dbReference type="PROSITE" id="PS00678">
    <property type="entry name" value="WD_REPEATS_1"/>
    <property type="match status" value="1"/>
</dbReference>
<feature type="repeat" description="WD" evidence="3">
    <location>
        <begin position="407"/>
        <end position="440"/>
    </location>
</feature>
<organism evidence="5 6">
    <name type="scientific">Penstemon smallii</name>
    <dbReference type="NCBI Taxonomy" id="265156"/>
    <lineage>
        <taxon>Eukaryota</taxon>
        <taxon>Viridiplantae</taxon>
        <taxon>Streptophyta</taxon>
        <taxon>Embryophyta</taxon>
        <taxon>Tracheophyta</taxon>
        <taxon>Spermatophyta</taxon>
        <taxon>Magnoliopsida</taxon>
        <taxon>eudicotyledons</taxon>
        <taxon>Gunneridae</taxon>
        <taxon>Pentapetalae</taxon>
        <taxon>asterids</taxon>
        <taxon>lamiids</taxon>
        <taxon>Lamiales</taxon>
        <taxon>Plantaginaceae</taxon>
        <taxon>Cheloneae</taxon>
        <taxon>Penstemon</taxon>
    </lineage>
</organism>
<evidence type="ECO:0000256" key="1">
    <source>
        <dbReference type="ARBA" id="ARBA00022574"/>
    </source>
</evidence>
<dbReference type="InterPro" id="IPR036322">
    <property type="entry name" value="WD40_repeat_dom_sf"/>
</dbReference>
<comment type="caution">
    <text evidence="5">The sequence shown here is derived from an EMBL/GenBank/DDBJ whole genome shotgun (WGS) entry which is preliminary data.</text>
</comment>
<dbReference type="Proteomes" id="UP001634393">
    <property type="component" value="Unassembled WGS sequence"/>
</dbReference>
<sequence>MEAHSAAMMELQHLILPPRFLSENPKEAGFCFWLLHPEPSSRPTTREILQSEFMHGSDDTSPSLEYKVNDAESDVLLDFLFALKENKQNKASKLLESIKLLDIDIKEVERRHASGKSNQKDDQCMEIPHSSLSRTPELRDKLLKNINQLEDAYFSMRSHVQTTEISDMDRSDKDMLRNRDKWTSVQTEQNSPTMQEKYIDRVGTFFDGICKFARYNKFEVCGTLRNGDILNSSNVICSLSFDREEDYIATAGSSKKIKIFELSSLLNESLDVQYPVLEMSNGSKFSCICWNNYIKNCLASTDYDGLVQLWDANTGQVFVQYKEHQKRAWSVDFSRVDPTKFASGSDDCSVRLWSINEKNSVCTVWCPANVCCVQYSAYSSHLLAFGSADYRIYCYDLRNTKIPWCTVAGHEKAVSYVKFLDSETLISASTDNTLKLWDLNKTSLEGLSSNACSLTFRGHTNEKVSVFMSKILMKYPSILPFSNSFSLIFIEFCRPGNNGRVYRVRF</sequence>
<dbReference type="AlphaFoldDB" id="A0ABD3SZ80"/>
<evidence type="ECO:0000313" key="5">
    <source>
        <dbReference type="EMBL" id="KAL3829733.1"/>
    </source>
</evidence>
<dbReference type="EMBL" id="JBJXBP010000005">
    <property type="protein sequence ID" value="KAL3829733.1"/>
    <property type="molecule type" value="Genomic_DNA"/>
</dbReference>
<feature type="repeat" description="WD" evidence="3">
    <location>
        <begin position="321"/>
        <end position="363"/>
    </location>
</feature>
<dbReference type="SUPFAM" id="SSF50978">
    <property type="entry name" value="WD40 repeat-like"/>
    <property type="match status" value="1"/>
</dbReference>
<dbReference type="PROSITE" id="PS50294">
    <property type="entry name" value="WD_REPEATS_REGION"/>
    <property type="match status" value="1"/>
</dbReference>
<name>A0ABD3SZ80_9LAMI</name>
<dbReference type="InterPro" id="IPR015943">
    <property type="entry name" value="WD40/YVTN_repeat-like_dom_sf"/>
</dbReference>
<evidence type="ECO:0000256" key="3">
    <source>
        <dbReference type="PROSITE-ProRule" id="PRU00221"/>
    </source>
</evidence>
<evidence type="ECO:0000256" key="4">
    <source>
        <dbReference type="SAM" id="MobiDB-lite"/>
    </source>
</evidence>
<evidence type="ECO:0000313" key="6">
    <source>
        <dbReference type="Proteomes" id="UP001634393"/>
    </source>
</evidence>
<dbReference type="PROSITE" id="PS50082">
    <property type="entry name" value="WD_REPEATS_2"/>
    <property type="match status" value="2"/>
</dbReference>
<dbReference type="InterPro" id="IPR001680">
    <property type="entry name" value="WD40_rpt"/>
</dbReference>
<dbReference type="PANTHER" id="PTHR44218:SF4">
    <property type="entry name" value="PROTEIN SUPPRESSOR OF PHYA-105 1-LIKE ISOFORM X1"/>
    <property type="match status" value="1"/>
</dbReference>
<keyword evidence="6" id="KW-1185">Reference proteome</keyword>
<dbReference type="PANTHER" id="PTHR44218">
    <property type="entry name" value="PROTEIN SPA1-RELATED 2"/>
    <property type="match status" value="1"/>
</dbReference>
<evidence type="ECO:0000256" key="2">
    <source>
        <dbReference type="ARBA" id="ARBA00022737"/>
    </source>
</evidence>
<accession>A0ABD3SZ80</accession>
<proteinExistence type="predicted"/>
<reference evidence="5 6" key="1">
    <citation type="submission" date="2024-12" db="EMBL/GenBank/DDBJ databases">
        <title>The unique morphological basis and parallel evolutionary history of personate flowers in Penstemon.</title>
        <authorList>
            <person name="Depatie T.H."/>
            <person name="Wessinger C.A."/>
        </authorList>
    </citation>
    <scope>NUCLEOTIDE SEQUENCE [LARGE SCALE GENOMIC DNA]</scope>
    <source>
        <strain evidence="5">WTNN_2</strain>
        <tissue evidence="5">Leaf</tissue>
    </source>
</reference>